<dbReference type="Proteomes" id="UP000285060">
    <property type="component" value="Unassembled WGS sequence"/>
</dbReference>
<evidence type="ECO:0000313" key="2">
    <source>
        <dbReference type="Proteomes" id="UP000285060"/>
    </source>
</evidence>
<dbReference type="AlphaFoldDB" id="A0A3R6VZR2"/>
<sequence>MNQVTILPPPDVTFSVTSNDGKRMLIDIAPCTTDVGADQRPAKKHKALETPIEPELEEWDSPRDVTEIDFYCPLPHGEGDVSAVTFDDDAWLLEYFLS</sequence>
<gene>
    <name evidence="1" type="ORF">DYB32_003348</name>
</gene>
<organism evidence="1 2">
    <name type="scientific">Aphanomyces invadans</name>
    <dbReference type="NCBI Taxonomy" id="157072"/>
    <lineage>
        <taxon>Eukaryota</taxon>
        <taxon>Sar</taxon>
        <taxon>Stramenopiles</taxon>
        <taxon>Oomycota</taxon>
        <taxon>Saprolegniomycetes</taxon>
        <taxon>Saprolegniales</taxon>
        <taxon>Verrucalvaceae</taxon>
        <taxon>Aphanomyces</taxon>
    </lineage>
</organism>
<keyword evidence="2" id="KW-1185">Reference proteome</keyword>
<accession>A0A3R6VZR2</accession>
<comment type="caution">
    <text evidence="1">The sequence shown here is derived from an EMBL/GenBank/DDBJ whole genome shotgun (WGS) entry which is preliminary data.</text>
</comment>
<reference evidence="1 2" key="1">
    <citation type="submission" date="2018-08" db="EMBL/GenBank/DDBJ databases">
        <title>Aphanomyces genome sequencing and annotation.</title>
        <authorList>
            <person name="Minardi D."/>
            <person name="Oidtmann B."/>
            <person name="Van Der Giezen M."/>
            <person name="Studholme D.J."/>
        </authorList>
    </citation>
    <scope>NUCLEOTIDE SEQUENCE [LARGE SCALE GENOMIC DNA]</scope>
    <source>
        <strain evidence="1 2">NJM0002</strain>
    </source>
</reference>
<proteinExistence type="predicted"/>
<evidence type="ECO:0000313" key="1">
    <source>
        <dbReference type="EMBL" id="RHY31588.1"/>
    </source>
</evidence>
<protein>
    <submittedName>
        <fullName evidence="1">Uncharacterized protein</fullName>
    </submittedName>
</protein>
<name>A0A3R6VZR2_9STRA</name>
<dbReference type="EMBL" id="QUSY01000202">
    <property type="protein sequence ID" value="RHY31588.1"/>
    <property type="molecule type" value="Genomic_DNA"/>
</dbReference>